<dbReference type="Proteomes" id="UP000744676">
    <property type="component" value="Unassembled WGS sequence"/>
</dbReference>
<gene>
    <name evidence="1" type="ORF">D0Z00_002213</name>
</gene>
<evidence type="ECO:0000313" key="2">
    <source>
        <dbReference type="Proteomes" id="UP000744676"/>
    </source>
</evidence>
<sequence length="718" mass="77163">MIYKSFVHLSRHAALAKSLWTGTNPSSQQALLSSTRPYTTSGKQQQQQQQQQQISLTSLDGKLLVTPIIPIDPASAAPTSTPRPRRSSTSSLDQPDLPQKPTTSRRYSISRADNLSSQLHKHAHHRPPQQLRITTTASAVAAYRQLKAANKDLSTAYFESILDQLSTNLLSDATPQDTLAAILSVYTDAVSGSHKPSSRIYASVIYSLIALADHTDAPPKPRSNLVSTTNRPANGDSADSLYRAALDIYTASNCVNTQNYSPELYVCVILAATRLGAFDLLYAVPDHLAANKTHMTARIAAALVKGYGKRGDIKAAVECYQHYKFMAPAASLAEDEYALYAALVRAYCDCQRHDDAVIFAGHALETAVDHPEPAGLLVAELIAGHARAGLCAQALPWLEHVDAKYLVDDEGVSALAVLSATITAANDADAAKVLYQYALAQESISAEVRNVIRGDYLIVCAGNNLTLELLEAIAEASTAQAVWGLSTVAIVTRHLLRAGHVALALRTFENAPLRDPVREGAAAVTVIVDGLRETGLLTPELALRVLFSPAVAAARATAFSDPTGGAVLCVALLHGEYLRGNLHRALLAHASNARRLMDVLLAWAHIAGADNSLGGLAISAPLAEGLRCLMAAAVDVYTHQQKHCPQQETEALFREEVYNVLSALQDHHTLHLWMSFCASTAPQGLKAGGFAHHPAQVQHHLAADPFKILELGLSYRHN</sequence>
<name>A0ACB6V4T4_9ASCO</name>
<organism evidence="1 2">
    <name type="scientific">Geotrichum galactomycetum</name>
    <dbReference type="NCBI Taxonomy" id="27317"/>
    <lineage>
        <taxon>Eukaryota</taxon>
        <taxon>Fungi</taxon>
        <taxon>Dikarya</taxon>
        <taxon>Ascomycota</taxon>
        <taxon>Saccharomycotina</taxon>
        <taxon>Dipodascomycetes</taxon>
        <taxon>Dipodascales</taxon>
        <taxon>Dipodascaceae</taxon>
        <taxon>Geotrichum</taxon>
    </lineage>
</organism>
<accession>A0ACB6V4T4</accession>
<protein>
    <submittedName>
        <fullName evidence="1">Uncharacterized protein</fullName>
    </submittedName>
</protein>
<proteinExistence type="predicted"/>
<evidence type="ECO:0000313" key="1">
    <source>
        <dbReference type="EMBL" id="KAF5097916.1"/>
    </source>
</evidence>
<keyword evidence="2" id="KW-1185">Reference proteome</keyword>
<dbReference type="EMBL" id="QVQA01000056">
    <property type="protein sequence ID" value="KAF5097916.1"/>
    <property type="molecule type" value="Genomic_DNA"/>
</dbReference>
<reference evidence="1 2" key="1">
    <citation type="journal article" date="2020" name="Front. Microbiol.">
        <title>Phenotypic and Genetic Characterization of the Cheese Ripening Yeast Geotrichum candidum.</title>
        <authorList>
            <person name="Perkins V."/>
            <person name="Vignola S."/>
            <person name="Lessard M.H."/>
            <person name="Plante P.L."/>
            <person name="Corbeil J."/>
            <person name="Dugat-Bony E."/>
            <person name="Frenette M."/>
            <person name="Labrie S."/>
        </authorList>
    </citation>
    <scope>NUCLEOTIDE SEQUENCE [LARGE SCALE GENOMIC DNA]</scope>
    <source>
        <strain evidence="1 2">LMA-1147</strain>
    </source>
</reference>
<comment type="caution">
    <text evidence="1">The sequence shown here is derived from an EMBL/GenBank/DDBJ whole genome shotgun (WGS) entry which is preliminary data.</text>
</comment>